<accession>A0A834WTX0</accession>
<evidence type="ECO:0000313" key="1">
    <source>
        <dbReference type="EMBL" id="KAF7832341.1"/>
    </source>
</evidence>
<organism evidence="1 2">
    <name type="scientific">Senna tora</name>
    <dbReference type="NCBI Taxonomy" id="362788"/>
    <lineage>
        <taxon>Eukaryota</taxon>
        <taxon>Viridiplantae</taxon>
        <taxon>Streptophyta</taxon>
        <taxon>Embryophyta</taxon>
        <taxon>Tracheophyta</taxon>
        <taxon>Spermatophyta</taxon>
        <taxon>Magnoliopsida</taxon>
        <taxon>eudicotyledons</taxon>
        <taxon>Gunneridae</taxon>
        <taxon>Pentapetalae</taxon>
        <taxon>rosids</taxon>
        <taxon>fabids</taxon>
        <taxon>Fabales</taxon>
        <taxon>Fabaceae</taxon>
        <taxon>Caesalpinioideae</taxon>
        <taxon>Cassia clade</taxon>
        <taxon>Senna</taxon>
    </lineage>
</organism>
<dbReference type="AlphaFoldDB" id="A0A834WTX0"/>
<proteinExistence type="predicted"/>
<reference evidence="1" key="1">
    <citation type="submission" date="2020-09" db="EMBL/GenBank/DDBJ databases">
        <title>Genome-Enabled Discovery of Anthraquinone Biosynthesis in Senna tora.</title>
        <authorList>
            <person name="Kang S.-H."/>
            <person name="Pandey R.P."/>
            <person name="Lee C.-M."/>
            <person name="Sim J.-S."/>
            <person name="Jeong J.-T."/>
            <person name="Choi B.-S."/>
            <person name="Jung M."/>
            <person name="Ginzburg D."/>
            <person name="Zhao K."/>
            <person name="Won S.Y."/>
            <person name="Oh T.-J."/>
            <person name="Yu Y."/>
            <person name="Kim N.-H."/>
            <person name="Lee O.R."/>
            <person name="Lee T.-H."/>
            <person name="Bashyal P."/>
            <person name="Kim T.-S."/>
            <person name="Lee W.-H."/>
            <person name="Kawkins C."/>
            <person name="Kim C.-K."/>
            <person name="Kim J.S."/>
            <person name="Ahn B.O."/>
            <person name="Rhee S.Y."/>
            <person name="Sohng J.K."/>
        </authorList>
    </citation>
    <scope>NUCLEOTIDE SEQUENCE</scope>
    <source>
        <tissue evidence="1">Leaf</tissue>
    </source>
</reference>
<name>A0A834WTX0_9FABA</name>
<sequence>MDGESRAEILGAQFAFGNDELGSQNLL</sequence>
<evidence type="ECO:0000313" key="2">
    <source>
        <dbReference type="Proteomes" id="UP000634136"/>
    </source>
</evidence>
<comment type="caution">
    <text evidence="1">The sequence shown here is derived from an EMBL/GenBank/DDBJ whole genome shotgun (WGS) entry which is preliminary data.</text>
</comment>
<dbReference type="EMBL" id="JAAIUW010000005">
    <property type="protein sequence ID" value="KAF7832341.1"/>
    <property type="molecule type" value="Genomic_DNA"/>
</dbReference>
<protein>
    <submittedName>
        <fullName evidence="1">Uncharacterized protein</fullName>
    </submittedName>
</protein>
<keyword evidence="2" id="KW-1185">Reference proteome</keyword>
<gene>
    <name evidence="1" type="ORF">G2W53_014674</name>
</gene>
<dbReference type="Proteomes" id="UP000634136">
    <property type="component" value="Unassembled WGS sequence"/>
</dbReference>